<evidence type="ECO:0000313" key="3">
    <source>
        <dbReference type="Proteomes" id="UP000405075"/>
    </source>
</evidence>
<name>A0AAP9GUQ1_9GAMM</name>
<protein>
    <submittedName>
        <fullName evidence="2">Uncharacterized protein</fullName>
    </submittedName>
</protein>
<reference evidence="3" key="1">
    <citation type="submission" date="2019-11" db="EMBL/GenBank/DDBJ databases">
        <title>Escherichia coli 1916D6.</title>
        <authorList>
            <person name="Yao H."/>
            <person name="Du X."/>
            <person name="Yu R."/>
            <person name="Li A."/>
        </authorList>
    </citation>
    <scope>NUCLEOTIDE SEQUENCE [LARGE SCALE GENOMIC DNA]</scope>
    <source>
        <strain evidence="3">19110F47</strain>
    </source>
</reference>
<gene>
    <name evidence="2" type="ORF">GJD93_05975</name>
</gene>
<evidence type="ECO:0000313" key="2">
    <source>
        <dbReference type="EMBL" id="QGM27250.1"/>
    </source>
</evidence>
<proteinExistence type="predicted"/>
<feature type="coiled-coil region" evidence="1">
    <location>
        <begin position="12"/>
        <end position="39"/>
    </location>
</feature>
<dbReference type="RefSeq" id="WP_154320535.1">
    <property type="nucleotide sequence ID" value="NZ_CP046045.1"/>
</dbReference>
<evidence type="ECO:0000256" key="1">
    <source>
        <dbReference type="SAM" id="Coils"/>
    </source>
</evidence>
<dbReference type="EMBL" id="CP046045">
    <property type="protein sequence ID" value="QGM27250.1"/>
    <property type="molecule type" value="Genomic_DNA"/>
</dbReference>
<dbReference type="AlphaFoldDB" id="A0AAP9GUQ1"/>
<organism evidence="2 3">
    <name type="scientific">Acinetobacter towneri</name>
    <dbReference type="NCBI Taxonomy" id="202956"/>
    <lineage>
        <taxon>Bacteria</taxon>
        <taxon>Pseudomonadati</taxon>
        <taxon>Pseudomonadota</taxon>
        <taxon>Gammaproteobacteria</taxon>
        <taxon>Moraxellales</taxon>
        <taxon>Moraxellaceae</taxon>
        <taxon>Acinetobacter</taxon>
    </lineage>
</organism>
<accession>A0AAP9GUQ1</accession>
<keyword evidence="1" id="KW-0175">Coiled coil</keyword>
<sequence length="124" mass="14253">MSDFKDVAHKTVAELFDMLKEKLAEVNSLKAQLNNMETCYIEVAKEKDELQKTNISLEAGLRKNSKNKQKLLGKNIELQKRIDEYKKLTTSIRNEFDLWSDDSEFADVIEAQIENLEALRGASD</sequence>
<dbReference type="Proteomes" id="UP000405075">
    <property type="component" value="Chromosome"/>
</dbReference>